<comment type="caution">
    <text evidence="1">The sequence shown here is derived from an EMBL/GenBank/DDBJ whole genome shotgun (WGS) entry which is preliminary data.</text>
</comment>
<gene>
    <name evidence="1" type="ORF">GALL_116420</name>
</gene>
<accession>A0A1J5SD58</accession>
<dbReference type="Gene3D" id="3.20.20.450">
    <property type="entry name" value="EAL domain"/>
    <property type="match status" value="1"/>
</dbReference>
<dbReference type="InterPro" id="IPR035919">
    <property type="entry name" value="EAL_sf"/>
</dbReference>
<proteinExistence type="predicted"/>
<protein>
    <submittedName>
        <fullName evidence="1">EAL domain protein</fullName>
    </submittedName>
</protein>
<organism evidence="1">
    <name type="scientific">mine drainage metagenome</name>
    <dbReference type="NCBI Taxonomy" id="410659"/>
    <lineage>
        <taxon>unclassified sequences</taxon>
        <taxon>metagenomes</taxon>
        <taxon>ecological metagenomes</taxon>
    </lineage>
</organism>
<reference evidence="1" key="1">
    <citation type="submission" date="2016-10" db="EMBL/GenBank/DDBJ databases">
        <title>Sequence of Gallionella enrichment culture.</title>
        <authorList>
            <person name="Poehlein A."/>
            <person name="Muehling M."/>
            <person name="Daniel R."/>
        </authorList>
    </citation>
    <scope>NUCLEOTIDE SEQUENCE</scope>
</reference>
<name>A0A1J5SD58_9ZZZZ</name>
<sequence>MLPPREDPPLSAQQRAIAQRLVGQENLLVDYVQKLDKHRRGRQAVVIKLSGLQAVNRREHHIRIALSGFEPLIRQLKGQVFSLTNSDIVFIFRETAREEVEAALVKLRFLFGDDPLLADEGYAGKASFINWYLLERDYDALLQVVKQAAADEEQRRALERTKTAMAQTPAVRLQGRGDPLTPDMLAKIEDALVRADLGNMMRRQAICAIIGKVAPQPVYYELFISIADLRSTILPNVNLASSPWLFQQLTETLDKRVLALLNKHDDRTIAGDISINLNVQTLLSPEFLVFDDNLKASMRGTIVLELQKVDVFADLGAFLFARDFAHDRGYRICIDGVTMENLPFVDRERLGVDLVKVIWDPAMLDGMMPGGGSLERYFRICGPSRSILCRCDEQEAIDWGQSVGITLFQGRHVEALLAAEQVRLRGLAARRR</sequence>
<dbReference type="AlphaFoldDB" id="A0A1J5SD58"/>
<dbReference type="EMBL" id="MLJW01000045">
    <property type="protein sequence ID" value="OIR06170.1"/>
    <property type="molecule type" value="Genomic_DNA"/>
</dbReference>
<dbReference type="SUPFAM" id="SSF141868">
    <property type="entry name" value="EAL domain-like"/>
    <property type="match status" value="1"/>
</dbReference>
<evidence type="ECO:0000313" key="1">
    <source>
        <dbReference type="EMBL" id="OIR06170.1"/>
    </source>
</evidence>